<gene>
    <name evidence="2" type="ORF">A4E84_39030</name>
</gene>
<dbReference type="AlphaFoldDB" id="A0A143CBY2"/>
<reference evidence="3" key="1">
    <citation type="submission" date="2016-04" db="EMBL/GenBank/DDBJ databases">
        <authorList>
            <person name="Zhang B."/>
        </authorList>
    </citation>
    <scope>NUCLEOTIDE SEQUENCE [LARGE SCALE GENOMIC DNA]</scope>
    <source>
        <strain evidence="3">S10</strain>
    </source>
</reference>
<evidence type="ECO:0000313" key="2">
    <source>
        <dbReference type="EMBL" id="AMW14933.1"/>
    </source>
</evidence>
<feature type="signal peptide" evidence="1">
    <location>
        <begin position="1"/>
        <end position="30"/>
    </location>
</feature>
<dbReference type="EMBL" id="CP015098">
    <property type="protein sequence ID" value="AMW14933.1"/>
    <property type="molecule type" value="Genomic_DNA"/>
</dbReference>
<organism evidence="2 3">
    <name type="scientific">Streptomyces qaidamensis</name>
    <dbReference type="NCBI Taxonomy" id="1783515"/>
    <lineage>
        <taxon>Bacteria</taxon>
        <taxon>Bacillati</taxon>
        <taxon>Actinomycetota</taxon>
        <taxon>Actinomycetes</taxon>
        <taxon>Kitasatosporales</taxon>
        <taxon>Streptomycetaceae</taxon>
        <taxon>Streptomyces</taxon>
        <taxon>Streptomyces aurantiacus group</taxon>
    </lineage>
</organism>
<dbReference type="RefSeq" id="WP_062931062.1">
    <property type="nucleotide sequence ID" value="NZ_CP015098.1"/>
</dbReference>
<name>A0A143CBY2_9ACTN</name>
<keyword evidence="3" id="KW-1185">Reference proteome</keyword>
<accession>A0A143CBY2</accession>
<evidence type="ECO:0000256" key="1">
    <source>
        <dbReference type="SAM" id="SignalP"/>
    </source>
</evidence>
<dbReference type="Proteomes" id="UP000076096">
    <property type="component" value="Chromosome"/>
</dbReference>
<evidence type="ECO:0008006" key="4">
    <source>
        <dbReference type="Google" id="ProtNLM"/>
    </source>
</evidence>
<feature type="chain" id="PRO_5007507639" description="DUF11 domain-containing protein" evidence="1">
    <location>
        <begin position="31"/>
        <end position="175"/>
    </location>
</feature>
<sequence>MRSPLMRRFGLTAVLALALAVFGLAPAASAAGPAPAELTFATDSATTTPGGSVKLSMTLTNNNTYDVWFVYQTIEPTWLTTQRPDLKYSFSGCSLTTANGPAPCSGTGPANLGTNYGATIPPGQSRTVTLTLDVAADSGCNGNIGFYSYFYAEFSDSTNVSGGPVYTPMTRVLCP</sequence>
<proteinExistence type="predicted"/>
<keyword evidence="1" id="KW-0732">Signal</keyword>
<dbReference type="KEGG" id="stsi:A4E84_39030"/>
<protein>
    <recommendedName>
        <fullName evidence="4">DUF11 domain-containing protein</fullName>
    </recommendedName>
</protein>
<evidence type="ECO:0000313" key="3">
    <source>
        <dbReference type="Proteomes" id="UP000076096"/>
    </source>
</evidence>